<protein>
    <submittedName>
        <fullName evidence="1">Uncharacterized protein</fullName>
    </submittedName>
</protein>
<dbReference type="EMBL" id="VWSH01000001">
    <property type="protein sequence ID" value="KAA5536921.1"/>
    <property type="molecule type" value="Genomic_DNA"/>
</dbReference>
<proteinExistence type="predicted"/>
<keyword evidence="2" id="KW-1185">Reference proteome</keyword>
<reference evidence="1 2" key="1">
    <citation type="submission" date="2019-09" db="EMBL/GenBank/DDBJ databases">
        <title>Genome sequence and assembly of Taibaiella sp.</title>
        <authorList>
            <person name="Chhetri G."/>
        </authorList>
    </citation>
    <scope>NUCLEOTIDE SEQUENCE [LARGE SCALE GENOMIC DNA]</scope>
    <source>
        <strain evidence="1 2">KVB11</strain>
    </source>
</reference>
<dbReference type="AlphaFoldDB" id="A0A5M6CNX3"/>
<dbReference type="Proteomes" id="UP000323632">
    <property type="component" value="Unassembled WGS sequence"/>
</dbReference>
<evidence type="ECO:0000313" key="1">
    <source>
        <dbReference type="EMBL" id="KAA5536921.1"/>
    </source>
</evidence>
<comment type="caution">
    <text evidence="1">The sequence shown here is derived from an EMBL/GenBank/DDBJ whole genome shotgun (WGS) entry which is preliminary data.</text>
</comment>
<name>A0A5M6CNX3_9BACT</name>
<gene>
    <name evidence="1" type="ORF">F0919_04410</name>
</gene>
<organism evidence="1 2">
    <name type="scientific">Taibaiella lutea</name>
    <dbReference type="NCBI Taxonomy" id="2608001"/>
    <lineage>
        <taxon>Bacteria</taxon>
        <taxon>Pseudomonadati</taxon>
        <taxon>Bacteroidota</taxon>
        <taxon>Chitinophagia</taxon>
        <taxon>Chitinophagales</taxon>
        <taxon>Chitinophagaceae</taxon>
        <taxon>Taibaiella</taxon>
    </lineage>
</organism>
<dbReference type="PROSITE" id="PS51257">
    <property type="entry name" value="PROKAR_LIPOPROTEIN"/>
    <property type="match status" value="1"/>
</dbReference>
<accession>A0A5M6CNX3</accession>
<evidence type="ECO:0000313" key="2">
    <source>
        <dbReference type="Proteomes" id="UP000323632"/>
    </source>
</evidence>
<sequence length="212" mass="22877">MKKIILIVSCIALIASCRKRDDNYSTVEVYSTPTITLSGQQYYSIHVGDEAPVITATAYDSFYNEFCEVSYDASGIDNTTPGIYSVPMTARNHFKMEGRASVVVAVTNIADSIDLSGEYLRAATGGTANVTKVARGLYETDNVGGNAGASTHAFFLQLAPDTMIVPTQPTTDGDMEFPTSNFVFDANGVLTSYTYTISNPTYGTAARTFTRQ</sequence>
<dbReference type="RefSeq" id="WP_150031498.1">
    <property type="nucleotide sequence ID" value="NZ_VWSH01000001.1"/>
</dbReference>